<dbReference type="RefSeq" id="WP_070947509.1">
    <property type="nucleotide sequence ID" value="NZ_MLIQ01000014.1"/>
</dbReference>
<proteinExistence type="predicted"/>
<evidence type="ECO:0000313" key="1">
    <source>
        <dbReference type="EMBL" id="OHU57134.1"/>
    </source>
</evidence>
<protein>
    <submittedName>
        <fullName evidence="1">Uncharacterized protein</fullName>
    </submittedName>
</protein>
<dbReference type="EMBL" id="MLIQ01000014">
    <property type="protein sequence ID" value="OHU57134.1"/>
    <property type="molecule type" value="Genomic_DNA"/>
</dbReference>
<dbReference type="Proteomes" id="UP000180043">
    <property type="component" value="Unassembled WGS sequence"/>
</dbReference>
<dbReference type="AlphaFoldDB" id="A0A1S1LNW7"/>
<accession>A0A1S1LNW7</accession>
<name>A0A1S1LNW7_MYCCH</name>
<comment type="caution">
    <text evidence="1">The sequence shown here is derived from an EMBL/GenBank/DDBJ whole genome shotgun (WGS) entry which is preliminary data.</text>
</comment>
<dbReference type="InterPro" id="IPR028953">
    <property type="entry name" value="Imm_IFT-like"/>
</dbReference>
<evidence type="ECO:0000313" key="2">
    <source>
        <dbReference type="Proteomes" id="UP000180043"/>
    </source>
</evidence>
<sequence length="174" mass="19289">MTSNRPTAPRLSSACTGWAQTARFDIETQDGATVLQAQMRDRGAYRIAWRGPDRLDLTEIDPDDNERQLLFTANIDVIERALIGLLGDDIRDDLELPFLDLPTTAKEVASGYQLSEVVRGYRTLTRIGAGPVAAARDETLSLILLAPLSHFLTVSIDDLKRSFLNESGYPLLTR</sequence>
<reference evidence="1 2" key="1">
    <citation type="submission" date="2016-10" db="EMBL/GenBank/DDBJ databases">
        <title>Evaluation of Human, Veterinary and Environmental Mycobacterium chelonae Isolates by Core Genome Phylogenomic Analysis, Targeted Gene Comparison, and Anti-microbial Susceptibility Patterns: A Tale of Mistaken Identities.</title>
        <authorList>
            <person name="Fogelson S.B."/>
            <person name="Camus A.C."/>
            <person name="Lorenz W."/>
            <person name="Vasireddy R."/>
            <person name="Vasireddy S."/>
            <person name="Smith T."/>
            <person name="Brown-Elliott B.A."/>
            <person name="Wallace R.J.Jr."/>
            <person name="Hasan N.A."/>
            <person name="Reischl U."/>
            <person name="Sanchez S."/>
        </authorList>
    </citation>
    <scope>NUCLEOTIDE SEQUENCE [LARGE SCALE GENOMIC DNA]</scope>
    <source>
        <strain evidence="1 2">15515</strain>
    </source>
</reference>
<dbReference type="Pfam" id="PF15598">
    <property type="entry name" value="Imm61"/>
    <property type="match status" value="1"/>
</dbReference>
<organism evidence="1 2">
    <name type="scientific">Mycobacteroides chelonae</name>
    <name type="common">Mycobacterium chelonae</name>
    <dbReference type="NCBI Taxonomy" id="1774"/>
    <lineage>
        <taxon>Bacteria</taxon>
        <taxon>Bacillati</taxon>
        <taxon>Actinomycetota</taxon>
        <taxon>Actinomycetes</taxon>
        <taxon>Mycobacteriales</taxon>
        <taxon>Mycobacteriaceae</taxon>
        <taxon>Mycobacteroides</taxon>
    </lineage>
</organism>
<gene>
    <name evidence="1" type="ORF">BKG82_12605</name>
</gene>